<keyword evidence="1" id="KW-0547">Nucleotide-binding</keyword>
<dbReference type="AlphaFoldDB" id="A0A0C2X131"/>
<gene>
    <name evidence="4" type="ORF">M408DRAFT_321321</name>
</gene>
<dbReference type="GO" id="GO:0005524">
    <property type="term" value="F:ATP binding"/>
    <property type="evidence" value="ECO:0007669"/>
    <property type="project" value="UniProtKB-KW"/>
</dbReference>
<protein>
    <recommendedName>
        <fullName evidence="3">Protein kinase domain-containing protein</fullName>
    </recommendedName>
</protein>
<feature type="domain" description="Protein kinase" evidence="3">
    <location>
        <begin position="19"/>
        <end position="279"/>
    </location>
</feature>
<evidence type="ECO:0000313" key="5">
    <source>
        <dbReference type="Proteomes" id="UP000054097"/>
    </source>
</evidence>
<dbReference type="InterPro" id="IPR008271">
    <property type="entry name" value="Ser/Thr_kinase_AS"/>
</dbReference>
<evidence type="ECO:0000313" key="4">
    <source>
        <dbReference type="EMBL" id="KIM23202.1"/>
    </source>
</evidence>
<reference evidence="5" key="2">
    <citation type="submission" date="2015-01" db="EMBL/GenBank/DDBJ databases">
        <title>Evolutionary Origins and Diversification of the Mycorrhizal Mutualists.</title>
        <authorList>
            <consortium name="DOE Joint Genome Institute"/>
            <consortium name="Mycorrhizal Genomics Consortium"/>
            <person name="Kohler A."/>
            <person name="Kuo A."/>
            <person name="Nagy L.G."/>
            <person name="Floudas D."/>
            <person name="Copeland A."/>
            <person name="Barry K.W."/>
            <person name="Cichocki N."/>
            <person name="Veneault-Fourrey C."/>
            <person name="LaButti K."/>
            <person name="Lindquist E.A."/>
            <person name="Lipzen A."/>
            <person name="Lundell T."/>
            <person name="Morin E."/>
            <person name="Murat C."/>
            <person name="Riley R."/>
            <person name="Ohm R."/>
            <person name="Sun H."/>
            <person name="Tunlid A."/>
            <person name="Henrissat B."/>
            <person name="Grigoriev I.V."/>
            <person name="Hibbett D.S."/>
            <person name="Martin F."/>
        </authorList>
    </citation>
    <scope>NUCLEOTIDE SEQUENCE [LARGE SCALE GENOMIC DNA]</scope>
    <source>
        <strain evidence="5">MAFF 305830</strain>
    </source>
</reference>
<keyword evidence="2" id="KW-0067">ATP-binding</keyword>
<dbReference type="PANTHER" id="PTHR44329">
    <property type="entry name" value="SERINE/THREONINE-PROTEIN KINASE TNNI3K-RELATED"/>
    <property type="match status" value="1"/>
</dbReference>
<dbReference type="OrthoDB" id="4062651at2759"/>
<keyword evidence="5" id="KW-1185">Reference proteome</keyword>
<accession>A0A0C2X131</accession>
<name>A0A0C2X131_SERVB</name>
<dbReference type="SUPFAM" id="SSF56112">
    <property type="entry name" value="Protein kinase-like (PK-like)"/>
    <property type="match status" value="1"/>
</dbReference>
<dbReference type="PROSITE" id="PS50011">
    <property type="entry name" value="PROTEIN_KINASE_DOM"/>
    <property type="match status" value="1"/>
</dbReference>
<dbReference type="SMART" id="SM00220">
    <property type="entry name" value="S_TKc"/>
    <property type="match status" value="1"/>
</dbReference>
<proteinExistence type="predicted"/>
<dbReference type="InterPro" id="IPR011009">
    <property type="entry name" value="Kinase-like_dom_sf"/>
</dbReference>
<dbReference type="STRING" id="933852.A0A0C2X131"/>
<dbReference type="EMBL" id="KN824341">
    <property type="protein sequence ID" value="KIM23202.1"/>
    <property type="molecule type" value="Genomic_DNA"/>
</dbReference>
<dbReference type="HOGENOM" id="CLU_000288_7_18_1"/>
<evidence type="ECO:0000256" key="2">
    <source>
        <dbReference type="ARBA" id="ARBA00022840"/>
    </source>
</evidence>
<reference evidence="4 5" key="1">
    <citation type="submission" date="2014-04" db="EMBL/GenBank/DDBJ databases">
        <authorList>
            <consortium name="DOE Joint Genome Institute"/>
            <person name="Kuo A."/>
            <person name="Zuccaro A."/>
            <person name="Kohler A."/>
            <person name="Nagy L.G."/>
            <person name="Floudas D."/>
            <person name="Copeland A."/>
            <person name="Barry K.W."/>
            <person name="Cichocki N."/>
            <person name="Veneault-Fourrey C."/>
            <person name="LaButti K."/>
            <person name="Lindquist E.A."/>
            <person name="Lipzen A."/>
            <person name="Lundell T."/>
            <person name="Morin E."/>
            <person name="Murat C."/>
            <person name="Sun H."/>
            <person name="Tunlid A."/>
            <person name="Henrissat B."/>
            <person name="Grigoriev I.V."/>
            <person name="Hibbett D.S."/>
            <person name="Martin F."/>
            <person name="Nordberg H.P."/>
            <person name="Cantor M.N."/>
            <person name="Hua S.X."/>
        </authorList>
    </citation>
    <scope>NUCLEOTIDE SEQUENCE [LARGE SCALE GENOMIC DNA]</scope>
    <source>
        <strain evidence="4 5">MAFF 305830</strain>
    </source>
</reference>
<sequence length="279" mass="30601">MDPVNSIASHFNLTGYVTILSHMPDSMGNFSCVFRGSLNGHLVAIKIIKATTRPESMRRKVLRERAVWASTDHPNIHLFYGYADDPSFGPFGVLISPWCAHGDASKFLEERGESIIFAERLELWKGIIEGVVYLHGCSPAIIHGDLKPGNVLIDDNGRPRLCDFGLARVFLEEGSTGMTTTSEHTGTTRYLAPELVFGDELVHSTTASDAYAVGCLGLEVKGFRSLGCANLLSRSYFLKSLMLVTLTTCEGKSSEILELADLPQVHRPNENGHRIDYGG</sequence>
<evidence type="ECO:0000259" key="3">
    <source>
        <dbReference type="PROSITE" id="PS50011"/>
    </source>
</evidence>
<dbReference type="InterPro" id="IPR051681">
    <property type="entry name" value="Ser/Thr_Kinases-Pseudokinases"/>
</dbReference>
<dbReference type="Pfam" id="PF00069">
    <property type="entry name" value="Pkinase"/>
    <property type="match status" value="1"/>
</dbReference>
<dbReference type="PANTHER" id="PTHR44329:SF298">
    <property type="entry name" value="MIXED LINEAGE KINASE DOMAIN-LIKE PROTEIN"/>
    <property type="match status" value="1"/>
</dbReference>
<dbReference type="CDD" id="cd00180">
    <property type="entry name" value="PKc"/>
    <property type="match status" value="1"/>
</dbReference>
<dbReference type="PROSITE" id="PS00108">
    <property type="entry name" value="PROTEIN_KINASE_ST"/>
    <property type="match status" value="1"/>
</dbReference>
<dbReference type="GO" id="GO:0004674">
    <property type="term" value="F:protein serine/threonine kinase activity"/>
    <property type="evidence" value="ECO:0007669"/>
    <property type="project" value="TreeGrafter"/>
</dbReference>
<dbReference type="InterPro" id="IPR000719">
    <property type="entry name" value="Prot_kinase_dom"/>
</dbReference>
<dbReference type="Gene3D" id="1.10.510.10">
    <property type="entry name" value="Transferase(Phosphotransferase) domain 1"/>
    <property type="match status" value="1"/>
</dbReference>
<evidence type="ECO:0000256" key="1">
    <source>
        <dbReference type="ARBA" id="ARBA00022741"/>
    </source>
</evidence>
<dbReference type="Proteomes" id="UP000054097">
    <property type="component" value="Unassembled WGS sequence"/>
</dbReference>
<organism evidence="4 5">
    <name type="scientific">Serendipita vermifera MAFF 305830</name>
    <dbReference type="NCBI Taxonomy" id="933852"/>
    <lineage>
        <taxon>Eukaryota</taxon>
        <taxon>Fungi</taxon>
        <taxon>Dikarya</taxon>
        <taxon>Basidiomycota</taxon>
        <taxon>Agaricomycotina</taxon>
        <taxon>Agaricomycetes</taxon>
        <taxon>Sebacinales</taxon>
        <taxon>Serendipitaceae</taxon>
        <taxon>Serendipita</taxon>
    </lineage>
</organism>